<gene>
    <name evidence="1" type="ORF">DR864_09185</name>
</gene>
<evidence type="ECO:0000313" key="1">
    <source>
        <dbReference type="EMBL" id="AXE17891.1"/>
    </source>
</evidence>
<protein>
    <submittedName>
        <fullName evidence="1">Uncharacterized protein</fullName>
    </submittedName>
</protein>
<accession>A0A344TGX0</accession>
<keyword evidence="2" id="KW-1185">Reference proteome</keyword>
<dbReference type="RefSeq" id="WP_114066676.1">
    <property type="nucleotide sequence ID" value="NZ_CP030850.1"/>
</dbReference>
<evidence type="ECO:0000313" key="2">
    <source>
        <dbReference type="Proteomes" id="UP000251993"/>
    </source>
</evidence>
<reference evidence="1 2" key="1">
    <citation type="submission" date="2018-07" db="EMBL/GenBank/DDBJ databases">
        <title>Genome sequencing of Runella.</title>
        <authorList>
            <person name="Baek M.-G."/>
            <person name="Yi H."/>
        </authorList>
    </citation>
    <scope>NUCLEOTIDE SEQUENCE [LARGE SCALE GENOMIC DNA]</scope>
    <source>
        <strain evidence="1 2">HYN0085</strain>
    </source>
</reference>
<proteinExistence type="predicted"/>
<organism evidence="1 2">
    <name type="scientific">Runella rosea</name>
    <dbReference type="NCBI Taxonomy" id="2259595"/>
    <lineage>
        <taxon>Bacteria</taxon>
        <taxon>Pseudomonadati</taxon>
        <taxon>Bacteroidota</taxon>
        <taxon>Cytophagia</taxon>
        <taxon>Cytophagales</taxon>
        <taxon>Spirosomataceae</taxon>
        <taxon>Runella</taxon>
    </lineage>
</organism>
<dbReference type="EMBL" id="CP030850">
    <property type="protein sequence ID" value="AXE17891.1"/>
    <property type="molecule type" value="Genomic_DNA"/>
</dbReference>
<dbReference type="KEGG" id="run:DR864_09185"/>
<name>A0A344TGX0_9BACT</name>
<dbReference type="Proteomes" id="UP000251993">
    <property type="component" value="Chromosome"/>
</dbReference>
<sequence>MNTPSLQSQLDDLPNNVNTLKNYIISLFGVIGSLTLEKAVLKQELYEAEEALLKVQEATKTSRVSL</sequence>
<dbReference type="AlphaFoldDB" id="A0A344TGX0"/>